<dbReference type="HOGENOM" id="CLU_040220_3_1_1"/>
<name>E3LYC8_CAERE</name>
<dbReference type="EMBL" id="DS268418">
    <property type="protein sequence ID" value="EFO84808.1"/>
    <property type="molecule type" value="Genomic_DNA"/>
</dbReference>
<organism evidence="4">
    <name type="scientific">Caenorhabditis remanei</name>
    <name type="common">Caenorhabditis vulgaris</name>
    <dbReference type="NCBI Taxonomy" id="31234"/>
    <lineage>
        <taxon>Eukaryota</taxon>
        <taxon>Metazoa</taxon>
        <taxon>Ecdysozoa</taxon>
        <taxon>Nematoda</taxon>
        <taxon>Chromadorea</taxon>
        <taxon>Rhabditida</taxon>
        <taxon>Rhabditina</taxon>
        <taxon>Rhabditomorpha</taxon>
        <taxon>Rhabditoidea</taxon>
        <taxon>Rhabditidae</taxon>
        <taxon>Peloderinae</taxon>
        <taxon>Caenorhabditis</taxon>
    </lineage>
</organism>
<protein>
    <recommendedName>
        <fullName evidence="2">F-box domain-containing protein</fullName>
    </recommendedName>
</protein>
<evidence type="ECO:0000313" key="4">
    <source>
        <dbReference type="Proteomes" id="UP000008281"/>
    </source>
</evidence>
<dbReference type="AlphaFoldDB" id="E3LYC8"/>
<dbReference type="OMA" id="PARHEND"/>
<reference evidence="3" key="1">
    <citation type="submission" date="2007-07" db="EMBL/GenBank/DDBJ databases">
        <title>PCAP assembly of the Caenorhabditis remanei genome.</title>
        <authorList>
            <consortium name="The Caenorhabditis remanei Sequencing Consortium"/>
            <person name="Wilson R.K."/>
        </authorList>
    </citation>
    <scope>NUCLEOTIDE SEQUENCE [LARGE SCALE GENOMIC DNA]</scope>
    <source>
        <strain evidence="3">PB4641</strain>
    </source>
</reference>
<dbReference type="InParanoid" id="E3LYC8"/>
<keyword evidence="4" id="KW-1185">Reference proteome</keyword>
<dbReference type="eggNOG" id="ENOG502TIZG">
    <property type="taxonomic scope" value="Eukaryota"/>
</dbReference>
<dbReference type="Pfam" id="PF00646">
    <property type="entry name" value="F-box"/>
    <property type="match status" value="1"/>
</dbReference>
<gene>
    <name evidence="3" type="ORF">CRE_03803</name>
</gene>
<evidence type="ECO:0000256" key="1">
    <source>
        <dbReference type="SAM" id="MobiDB-lite"/>
    </source>
</evidence>
<feature type="domain" description="F-box" evidence="2">
    <location>
        <begin position="7"/>
        <end position="41"/>
    </location>
</feature>
<evidence type="ECO:0000313" key="3">
    <source>
        <dbReference type="EMBL" id="EFO84808.1"/>
    </source>
</evidence>
<dbReference type="PANTHER" id="PTHR21503">
    <property type="entry name" value="F-BOX-CONTAINING HYPOTHETICAL PROTEIN C.ELEGANS"/>
    <property type="match status" value="1"/>
</dbReference>
<dbReference type="PANTHER" id="PTHR21503:SF8">
    <property type="entry name" value="F-BOX ASSOCIATED DOMAIN-CONTAINING PROTEIN-RELATED"/>
    <property type="match status" value="1"/>
</dbReference>
<dbReference type="Proteomes" id="UP000008281">
    <property type="component" value="Unassembled WGS sequence"/>
</dbReference>
<dbReference type="InterPro" id="IPR001810">
    <property type="entry name" value="F-box_dom"/>
</dbReference>
<sequence length="421" mass="48598">MTTIKLFSFPYTVQRTIFQTMGYDDLFLISLCSKNTKRFVKFIQKSSSKNIAYIKCYARFEGLSVTVVMRNNEFSPVLVLQPHSVPYFNSVGWQYIHQTEIAGRNFDVFLPVYGEFLRPTIFYDSDDGEEDVETIHSYICDLFGYDKEYRLEADGFFYTEAKLVSRLKNINITNFGFRAICDAEDIDSFFSASPNQKFVTGSIELCGELRENSEFYQTDIIDIYDNDSMTSGILKNFNGRKAFLSVKTIETSDITQLINRWKSNEEFQNLEFLTVQIRNLDASFDIDEIKSFCDVKELDPSNEPLVYKGEIEFFGYSLLSWKLTEFSSRGYVVRDSDQHVASVSIHEKQFVIAVWNITKKEFLENKLIAEGKITFKKPVKRTVDADSADEEAEKKKKKSTPTPTVKKGLLSFGDDEEEEDC</sequence>
<accession>E3LYC8</accession>
<proteinExistence type="predicted"/>
<feature type="region of interest" description="Disordered" evidence="1">
    <location>
        <begin position="382"/>
        <end position="421"/>
    </location>
</feature>
<evidence type="ECO:0000259" key="2">
    <source>
        <dbReference type="Pfam" id="PF00646"/>
    </source>
</evidence>